<dbReference type="Pfam" id="PF18739">
    <property type="entry name" value="HEPN_Apea"/>
    <property type="match status" value="1"/>
</dbReference>
<dbReference type="InterPro" id="IPR041229">
    <property type="entry name" value="HEPN_Apea"/>
</dbReference>
<dbReference type="EMBL" id="JAFFJS010000001">
    <property type="protein sequence ID" value="MBM9432285.1"/>
    <property type="molecule type" value="Genomic_DNA"/>
</dbReference>
<reference evidence="3" key="1">
    <citation type="submission" date="2021-02" db="EMBL/GenBank/DDBJ databases">
        <title>Leucobacter sp. CX169.</title>
        <authorList>
            <person name="Cheng Y."/>
        </authorList>
    </citation>
    <scope>NUCLEOTIDE SEQUENCE [LARGE SCALE GENOMIC DNA]</scope>
    <source>
        <strain evidence="3">JY899</strain>
    </source>
</reference>
<accession>A0ABS2TCB2</accession>
<feature type="domain" description="Apea-like HEPN" evidence="1">
    <location>
        <begin position="254"/>
        <end position="393"/>
    </location>
</feature>
<dbReference type="RefSeq" id="WP_187995881.1">
    <property type="nucleotide sequence ID" value="NZ_JACEXG010000001.1"/>
</dbReference>
<protein>
    <recommendedName>
        <fullName evidence="1">Apea-like HEPN domain-containing protein</fullName>
    </recommendedName>
</protein>
<sequence length="440" mass="49319">MKVPAELVLSGGLFSFQLEEWIEVPRQVTVEDRPGSRVISHRGRQEIIADYQPRVIWGEKDGIPFTVLDAHMRMEAGSSLLPAQVYEARSILLGAHVKNAETLAQGIRATFEVNHVGWMGQEPIDISQGRIGPWATSNGAGLTWEPKDDRARHITIHTLRERFIPKVQVLLQLWTGRVIGVQDVEIRIKDVGWCSLETVCDDRAIPLQQTLLNPSTLSIDTVAKWLRMAPQLGPLPFIAVAELSNLQVKAQVMTAALEGLHARLYPSSNRFTASSRRRKRATKAAAEAGAEILASSGEDKETIKQAIREALAHAHRPSYAARLRELLLRVEAAAPGLMGPSTEDWIKDILAVRNTLSHGAKDDDEFGEPEISRYYVLSQSAQWAIRIRLLLELVDETTMRSGLVNYDNFMFVLANMDREQYWPDFSAHDHFSKLARKTTL</sequence>
<evidence type="ECO:0000259" key="1">
    <source>
        <dbReference type="Pfam" id="PF18739"/>
    </source>
</evidence>
<comment type="caution">
    <text evidence="2">The sequence shown here is derived from an EMBL/GenBank/DDBJ whole genome shotgun (WGS) entry which is preliminary data.</text>
</comment>
<evidence type="ECO:0000313" key="3">
    <source>
        <dbReference type="Proteomes" id="UP000705983"/>
    </source>
</evidence>
<keyword evidence="3" id="KW-1185">Reference proteome</keyword>
<organism evidence="2 3">
    <name type="scientific">Flaviflexus equikiangi</name>
    <dbReference type="NCBI Taxonomy" id="2758573"/>
    <lineage>
        <taxon>Bacteria</taxon>
        <taxon>Bacillati</taxon>
        <taxon>Actinomycetota</taxon>
        <taxon>Actinomycetes</taxon>
        <taxon>Actinomycetales</taxon>
        <taxon>Actinomycetaceae</taxon>
        <taxon>Flaviflexus</taxon>
    </lineage>
</organism>
<proteinExistence type="predicted"/>
<dbReference type="Proteomes" id="UP000705983">
    <property type="component" value="Unassembled WGS sequence"/>
</dbReference>
<gene>
    <name evidence="2" type="ORF">JVW63_00975</name>
</gene>
<name>A0ABS2TCB2_9ACTO</name>
<evidence type="ECO:0000313" key="2">
    <source>
        <dbReference type="EMBL" id="MBM9432285.1"/>
    </source>
</evidence>